<evidence type="ECO:0008006" key="5">
    <source>
        <dbReference type="Google" id="ProtNLM"/>
    </source>
</evidence>
<organism evidence="3 4">
    <name type="scientific">Sander lucioperca</name>
    <name type="common">Pike-perch</name>
    <name type="synonym">Perca lucioperca</name>
    <dbReference type="NCBI Taxonomy" id="283035"/>
    <lineage>
        <taxon>Eukaryota</taxon>
        <taxon>Metazoa</taxon>
        <taxon>Chordata</taxon>
        <taxon>Craniata</taxon>
        <taxon>Vertebrata</taxon>
        <taxon>Euteleostomi</taxon>
        <taxon>Actinopterygii</taxon>
        <taxon>Neopterygii</taxon>
        <taxon>Teleostei</taxon>
        <taxon>Neoteleostei</taxon>
        <taxon>Acanthomorphata</taxon>
        <taxon>Eupercaria</taxon>
        <taxon>Perciformes</taxon>
        <taxon>Percoidei</taxon>
        <taxon>Percidae</taxon>
        <taxon>Luciopercinae</taxon>
        <taxon>Sander</taxon>
    </lineage>
</organism>
<accession>A0A8C9ZAX5</accession>
<evidence type="ECO:0000256" key="1">
    <source>
        <dbReference type="SAM" id="Coils"/>
    </source>
</evidence>
<feature type="compositionally biased region" description="Polar residues" evidence="2">
    <location>
        <begin position="7"/>
        <end position="20"/>
    </location>
</feature>
<feature type="region of interest" description="Disordered" evidence="2">
    <location>
        <begin position="1"/>
        <end position="57"/>
    </location>
</feature>
<dbReference type="SUPFAM" id="SSF57997">
    <property type="entry name" value="Tropomyosin"/>
    <property type="match status" value="1"/>
</dbReference>
<evidence type="ECO:0000313" key="4">
    <source>
        <dbReference type="Proteomes" id="UP000694568"/>
    </source>
</evidence>
<proteinExistence type="predicted"/>
<dbReference type="Ensembl" id="ENSSLUT00000036538.1">
    <property type="protein sequence ID" value="ENSSLUP00000035438.1"/>
    <property type="gene ID" value="ENSSLUG00000015802.1"/>
</dbReference>
<reference evidence="3" key="2">
    <citation type="submission" date="2025-09" db="UniProtKB">
        <authorList>
            <consortium name="Ensembl"/>
        </authorList>
    </citation>
    <scope>IDENTIFICATION</scope>
</reference>
<dbReference type="AlphaFoldDB" id="A0A8C9ZAX5"/>
<evidence type="ECO:0000256" key="2">
    <source>
        <dbReference type="SAM" id="MobiDB-lite"/>
    </source>
</evidence>
<sequence>MGFKMLTDSTPGCNNLQLPSEKQHRQYKDVSVSNSELTSITELTSNPSASISSEDYPSQQPTLTVILAAIQKLEEDMNSRFNALDSKLEQVQTSLTDHAARIADLEGCATDHESRITVLEKRCEKLTEINKATKHKLIDLESRSRRSNIKISGLPEKAEKGNPTQFMAEFLPQLLGINNFPSGLKVDRVHHIGAQPSSARLRTMIAKLHHFLEKEKILKLARLQTPLSFNGTRISNYPDFSPEIMEQRRAFDGVKKKLRDAGIKHGLIFPARLIFTFGSEQKTFQDPADAETYIDRFINVAAATALQRT</sequence>
<dbReference type="Proteomes" id="UP000694568">
    <property type="component" value="Unplaced"/>
</dbReference>
<dbReference type="InterPro" id="IPR004244">
    <property type="entry name" value="Transposase_22"/>
</dbReference>
<feature type="compositionally biased region" description="Polar residues" evidence="2">
    <location>
        <begin position="31"/>
        <end position="57"/>
    </location>
</feature>
<feature type="coiled-coil region" evidence="1">
    <location>
        <begin position="109"/>
        <end position="143"/>
    </location>
</feature>
<keyword evidence="4" id="KW-1185">Reference proteome</keyword>
<dbReference type="Gene3D" id="1.20.5.340">
    <property type="match status" value="1"/>
</dbReference>
<dbReference type="Gene3D" id="3.30.250.20">
    <property type="entry name" value="L1 transposable element, C-terminal domain"/>
    <property type="match status" value="1"/>
</dbReference>
<protein>
    <recommendedName>
        <fullName evidence="5">L1 transposable element RRM domain-containing protein</fullName>
    </recommendedName>
</protein>
<name>A0A8C9ZAX5_SANLU</name>
<keyword evidence="1" id="KW-0175">Coiled coil</keyword>
<dbReference type="InterPro" id="IPR042566">
    <property type="entry name" value="L1_C"/>
</dbReference>
<evidence type="ECO:0000313" key="3">
    <source>
        <dbReference type="Ensembl" id="ENSSLUP00000035438.1"/>
    </source>
</evidence>
<dbReference type="GeneTree" id="ENSGT00940000167395"/>
<reference evidence="3" key="1">
    <citation type="submission" date="2025-08" db="UniProtKB">
        <authorList>
            <consortium name="Ensembl"/>
        </authorList>
    </citation>
    <scope>IDENTIFICATION</scope>
</reference>
<dbReference type="PANTHER" id="PTHR11505">
    <property type="entry name" value="L1 TRANSPOSABLE ELEMENT-RELATED"/>
    <property type="match status" value="1"/>
</dbReference>